<name>A0A6A4Y9K3_9STRA</name>
<keyword evidence="4 6" id="KW-0472">Membrane</keyword>
<sequence length="315" mass="34250">LAMWFFTGIEALNPLCNEIDTPRHTIPRGQVSSMLTIFVSSIAVYLTTISLPPGITALASVMTVFNGGYSQLFPTLATNATLLSLPAIYSGAPGLLLSGGNIIASLADSKLIPHALRCRHPIYGTATRAILVMSLFSFLVCFLVYYIPNADTDLFNLSMLFATMAYTSQCIGYVFLKRRYRTMERTFHSPFGVPGAAFAMVVFAMCAISILGFQGVIGPLLATLTSVLVGLSLYYHTIAKSQQTISDDERKILFFVHIANHNEAKRKRNHGQQGYVKKCLHSVLSTVFSGYKSSGGATTNQTTAIAPHESDLPKT</sequence>
<keyword evidence="3 6" id="KW-1133">Transmembrane helix</keyword>
<dbReference type="GO" id="GO:0016020">
    <property type="term" value="C:membrane"/>
    <property type="evidence" value="ECO:0007669"/>
    <property type="project" value="UniProtKB-SubCell"/>
</dbReference>
<feature type="transmembrane region" description="Helical" evidence="6">
    <location>
        <begin position="85"/>
        <end position="107"/>
    </location>
</feature>
<dbReference type="OrthoDB" id="3900342at2759"/>
<comment type="caution">
    <text evidence="8">The sequence shown here is derived from an EMBL/GenBank/DDBJ whole genome shotgun (WGS) entry which is preliminary data.</text>
</comment>
<dbReference type="PANTHER" id="PTHR11785">
    <property type="entry name" value="AMINO ACID TRANSPORTER"/>
    <property type="match status" value="1"/>
</dbReference>
<dbReference type="InterPro" id="IPR050598">
    <property type="entry name" value="AminoAcid_Transporter"/>
</dbReference>
<evidence type="ECO:0000256" key="4">
    <source>
        <dbReference type="ARBA" id="ARBA00023136"/>
    </source>
</evidence>
<dbReference type="PANTHER" id="PTHR11785:SF512">
    <property type="entry name" value="SOBREMESA, ISOFORM B"/>
    <property type="match status" value="1"/>
</dbReference>
<gene>
    <name evidence="8" type="ORF">As57867_015558</name>
</gene>
<dbReference type="InterPro" id="IPR004841">
    <property type="entry name" value="AA-permease/SLC12A_dom"/>
</dbReference>
<feature type="transmembrane region" description="Helical" evidence="6">
    <location>
        <begin position="188"/>
        <end position="210"/>
    </location>
</feature>
<evidence type="ECO:0000313" key="8">
    <source>
        <dbReference type="EMBL" id="KAF0693424.1"/>
    </source>
</evidence>
<dbReference type="AlphaFoldDB" id="A0A6A4Y9K3"/>
<dbReference type="Pfam" id="PF00324">
    <property type="entry name" value="AA_permease"/>
    <property type="match status" value="1"/>
</dbReference>
<evidence type="ECO:0000259" key="7">
    <source>
        <dbReference type="Pfam" id="PF00324"/>
    </source>
</evidence>
<proteinExistence type="predicted"/>
<reference evidence="8" key="1">
    <citation type="submission" date="2019-06" db="EMBL/GenBank/DDBJ databases">
        <title>Genomics analysis of Aphanomyces spp. identifies a new class of oomycete effector associated with host adaptation.</title>
        <authorList>
            <person name="Gaulin E."/>
        </authorList>
    </citation>
    <scope>NUCLEOTIDE SEQUENCE</scope>
    <source>
        <strain evidence="8">CBS 578.67</strain>
    </source>
</reference>
<organism evidence="8">
    <name type="scientific">Aphanomyces stellatus</name>
    <dbReference type="NCBI Taxonomy" id="120398"/>
    <lineage>
        <taxon>Eukaryota</taxon>
        <taxon>Sar</taxon>
        <taxon>Stramenopiles</taxon>
        <taxon>Oomycota</taxon>
        <taxon>Saprolegniomycetes</taxon>
        <taxon>Saprolegniales</taxon>
        <taxon>Verrucalvaceae</taxon>
        <taxon>Aphanomyces</taxon>
    </lineage>
</organism>
<evidence type="ECO:0000256" key="1">
    <source>
        <dbReference type="ARBA" id="ARBA00004141"/>
    </source>
</evidence>
<feature type="transmembrane region" description="Helical" evidence="6">
    <location>
        <begin position="154"/>
        <end position="176"/>
    </location>
</feature>
<feature type="non-terminal residue" evidence="8">
    <location>
        <position position="1"/>
    </location>
</feature>
<evidence type="ECO:0000256" key="3">
    <source>
        <dbReference type="ARBA" id="ARBA00022989"/>
    </source>
</evidence>
<feature type="transmembrane region" description="Helical" evidence="6">
    <location>
        <begin position="128"/>
        <end position="148"/>
    </location>
</feature>
<evidence type="ECO:0000256" key="2">
    <source>
        <dbReference type="ARBA" id="ARBA00022692"/>
    </source>
</evidence>
<feature type="transmembrane region" description="Helical" evidence="6">
    <location>
        <begin position="216"/>
        <end position="235"/>
    </location>
</feature>
<evidence type="ECO:0000256" key="6">
    <source>
        <dbReference type="SAM" id="Phobius"/>
    </source>
</evidence>
<dbReference type="GO" id="GO:0015179">
    <property type="term" value="F:L-amino acid transmembrane transporter activity"/>
    <property type="evidence" value="ECO:0007669"/>
    <property type="project" value="TreeGrafter"/>
</dbReference>
<keyword evidence="2 6" id="KW-0812">Transmembrane</keyword>
<feature type="domain" description="Amino acid permease/ SLC12A" evidence="7">
    <location>
        <begin position="3"/>
        <end position="208"/>
    </location>
</feature>
<dbReference type="Gene3D" id="1.20.1740.10">
    <property type="entry name" value="Amino acid/polyamine transporter I"/>
    <property type="match status" value="1"/>
</dbReference>
<protein>
    <recommendedName>
        <fullName evidence="7">Amino acid permease/ SLC12A domain-containing protein</fullName>
    </recommendedName>
</protein>
<dbReference type="EMBL" id="VJMH01005699">
    <property type="protein sequence ID" value="KAF0693424.1"/>
    <property type="molecule type" value="Genomic_DNA"/>
</dbReference>
<evidence type="ECO:0000256" key="5">
    <source>
        <dbReference type="SAM" id="MobiDB-lite"/>
    </source>
</evidence>
<comment type="subcellular location">
    <subcellularLocation>
        <location evidence="1">Membrane</location>
        <topology evidence="1">Multi-pass membrane protein</topology>
    </subcellularLocation>
</comment>
<feature type="region of interest" description="Disordered" evidence="5">
    <location>
        <begin position="293"/>
        <end position="315"/>
    </location>
</feature>
<feature type="transmembrane region" description="Helical" evidence="6">
    <location>
        <begin position="42"/>
        <end position="65"/>
    </location>
</feature>
<feature type="compositionally biased region" description="Polar residues" evidence="5">
    <location>
        <begin position="293"/>
        <end position="304"/>
    </location>
</feature>
<accession>A0A6A4Y9K3</accession>